<feature type="region of interest" description="Disordered" evidence="1">
    <location>
        <begin position="82"/>
        <end position="175"/>
    </location>
</feature>
<dbReference type="Pfam" id="PF00652">
    <property type="entry name" value="Ricin_B_lectin"/>
    <property type="match status" value="1"/>
</dbReference>
<dbReference type="EMBL" id="JBHSFK010000012">
    <property type="protein sequence ID" value="MFC4501846.1"/>
    <property type="molecule type" value="Genomic_DNA"/>
</dbReference>
<name>A0ABV9ATN5_9ACTN</name>
<gene>
    <name evidence="3" type="ORF">ACFPIH_20315</name>
</gene>
<dbReference type="Gene3D" id="2.80.10.50">
    <property type="match status" value="2"/>
</dbReference>
<keyword evidence="4" id="KW-1185">Reference proteome</keyword>
<dbReference type="InterPro" id="IPR035992">
    <property type="entry name" value="Ricin_B-like_lectins"/>
</dbReference>
<evidence type="ECO:0000313" key="4">
    <source>
        <dbReference type="Proteomes" id="UP001595839"/>
    </source>
</evidence>
<sequence length="297" mass="30088">MSPTPPNLSKPSKLPQRFAEAFARRPARSPRGLVPGRRVWISLGWGGAVAAVCALGIPLVSSGVLTSDGGDEVAAGSSVLVASPTPSLTPSATPTPTLTPSPRSAPPAGTAKRTPKAAEEPAAAQAPNPPGTVATVTATAKAKAPAAKKTSAAKAKTKTRTTAEPTPSQDFSRPVGRISGHYDGFVGKCIQLVGSALQLYGCDGGSDQQWSFAANGTLQKGGRCLSLSGRSTGDGTRVVMAACDSTTVTQWRVSGAYDIVNVAADKCLDVANAGTANGTPLQIAWCSGNAAQKWTVP</sequence>
<evidence type="ECO:0000256" key="1">
    <source>
        <dbReference type="SAM" id="MobiDB-lite"/>
    </source>
</evidence>
<feature type="domain" description="Ricin B lectin" evidence="2">
    <location>
        <begin position="173"/>
        <end position="297"/>
    </location>
</feature>
<dbReference type="RefSeq" id="WP_381173551.1">
    <property type="nucleotide sequence ID" value="NZ_JBHSFK010000012.1"/>
</dbReference>
<dbReference type="Proteomes" id="UP001595839">
    <property type="component" value="Unassembled WGS sequence"/>
</dbReference>
<dbReference type="InterPro" id="IPR000772">
    <property type="entry name" value="Ricin_B_lectin"/>
</dbReference>
<feature type="compositionally biased region" description="Low complexity" evidence="1">
    <location>
        <begin position="82"/>
        <end position="96"/>
    </location>
</feature>
<comment type="caution">
    <text evidence="3">The sequence shown here is derived from an EMBL/GenBank/DDBJ whole genome shotgun (WGS) entry which is preliminary data.</text>
</comment>
<organism evidence="3 4">
    <name type="scientific">Streptomyces vulcanius</name>
    <dbReference type="NCBI Taxonomy" id="1441876"/>
    <lineage>
        <taxon>Bacteria</taxon>
        <taxon>Bacillati</taxon>
        <taxon>Actinomycetota</taxon>
        <taxon>Actinomycetes</taxon>
        <taxon>Kitasatosporales</taxon>
        <taxon>Streptomycetaceae</taxon>
        <taxon>Streptomyces</taxon>
    </lineage>
</organism>
<dbReference type="PROSITE" id="PS50231">
    <property type="entry name" value="RICIN_B_LECTIN"/>
    <property type="match status" value="1"/>
</dbReference>
<feature type="compositionally biased region" description="Low complexity" evidence="1">
    <location>
        <begin position="120"/>
        <end position="167"/>
    </location>
</feature>
<dbReference type="SMART" id="SM00458">
    <property type="entry name" value="RICIN"/>
    <property type="match status" value="1"/>
</dbReference>
<dbReference type="SUPFAM" id="SSF50370">
    <property type="entry name" value="Ricin B-like lectins"/>
    <property type="match status" value="1"/>
</dbReference>
<proteinExistence type="predicted"/>
<accession>A0ABV9ATN5</accession>
<reference evidence="4" key="1">
    <citation type="journal article" date="2019" name="Int. J. Syst. Evol. Microbiol.">
        <title>The Global Catalogue of Microorganisms (GCM) 10K type strain sequencing project: providing services to taxonomists for standard genome sequencing and annotation.</title>
        <authorList>
            <consortium name="The Broad Institute Genomics Platform"/>
            <consortium name="The Broad Institute Genome Sequencing Center for Infectious Disease"/>
            <person name="Wu L."/>
            <person name="Ma J."/>
        </authorList>
    </citation>
    <scope>NUCLEOTIDE SEQUENCE [LARGE SCALE GENOMIC DNA]</scope>
    <source>
        <strain evidence="4">CGMCC 4.7177</strain>
    </source>
</reference>
<evidence type="ECO:0000259" key="2">
    <source>
        <dbReference type="SMART" id="SM00458"/>
    </source>
</evidence>
<protein>
    <submittedName>
        <fullName evidence="3">RICIN domain-containing protein</fullName>
    </submittedName>
</protein>
<evidence type="ECO:0000313" key="3">
    <source>
        <dbReference type="EMBL" id="MFC4501846.1"/>
    </source>
</evidence>